<evidence type="ECO:0000313" key="3">
    <source>
        <dbReference type="Proteomes" id="UP001610335"/>
    </source>
</evidence>
<dbReference type="Proteomes" id="UP001610335">
    <property type="component" value="Unassembled WGS sequence"/>
</dbReference>
<feature type="region of interest" description="Disordered" evidence="1">
    <location>
        <begin position="1"/>
        <end position="22"/>
    </location>
</feature>
<gene>
    <name evidence="2" type="ORF">BDW59DRAFT_167617</name>
</gene>
<reference evidence="2 3" key="1">
    <citation type="submission" date="2024-07" db="EMBL/GenBank/DDBJ databases">
        <title>Section-level genome sequencing and comparative genomics of Aspergillus sections Usti and Cavernicolus.</title>
        <authorList>
            <consortium name="Lawrence Berkeley National Laboratory"/>
            <person name="Nybo J.L."/>
            <person name="Vesth T.C."/>
            <person name="Theobald S."/>
            <person name="Frisvad J.C."/>
            <person name="Larsen T.O."/>
            <person name="Kjaerboelling I."/>
            <person name="Rothschild-Mancinelli K."/>
            <person name="Lyhne E.K."/>
            <person name="Kogle M.E."/>
            <person name="Barry K."/>
            <person name="Clum A."/>
            <person name="Na H."/>
            <person name="Ledsgaard L."/>
            <person name="Lin J."/>
            <person name="Lipzen A."/>
            <person name="Kuo A."/>
            <person name="Riley R."/>
            <person name="Mondo S."/>
            <person name="LaButti K."/>
            <person name="Haridas S."/>
            <person name="Pangalinan J."/>
            <person name="Salamov A.A."/>
            <person name="Simmons B.A."/>
            <person name="Magnuson J.K."/>
            <person name="Chen J."/>
            <person name="Drula E."/>
            <person name="Henrissat B."/>
            <person name="Wiebenga A."/>
            <person name="Lubbers R.J."/>
            <person name="Gomes A.C."/>
            <person name="Makela M.R."/>
            <person name="Stajich J."/>
            <person name="Grigoriev I.V."/>
            <person name="Mortensen U.H."/>
            <person name="De vries R.P."/>
            <person name="Baker S.E."/>
            <person name="Andersen M.R."/>
        </authorList>
    </citation>
    <scope>NUCLEOTIDE SEQUENCE [LARGE SCALE GENOMIC DNA]</scope>
    <source>
        <strain evidence="2 3">CBS 600.67</strain>
    </source>
</reference>
<dbReference type="PANTHER" id="PTHR35605:SF1">
    <property type="entry name" value="ECP2 EFFECTOR PROTEIN DOMAIN-CONTAINING PROTEIN-RELATED"/>
    <property type="match status" value="1"/>
</dbReference>
<comment type="caution">
    <text evidence="2">The sequence shown here is derived from an EMBL/GenBank/DDBJ whole genome shotgun (WGS) entry which is preliminary data.</text>
</comment>
<keyword evidence="3" id="KW-1185">Reference proteome</keyword>
<evidence type="ECO:0000256" key="1">
    <source>
        <dbReference type="SAM" id="MobiDB-lite"/>
    </source>
</evidence>
<protein>
    <submittedName>
        <fullName evidence="2">Uncharacterized protein</fullName>
    </submittedName>
</protein>
<evidence type="ECO:0000313" key="2">
    <source>
        <dbReference type="EMBL" id="KAL2813072.1"/>
    </source>
</evidence>
<dbReference type="EMBL" id="JBFXLS010000152">
    <property type="protein sequence ID" value="KAL2813072.1"/>
    <property type="molecule type" value="Genomic_DNA"/>
</dbReference>
<dbReference type="PANTHER" id="PTHR35605">
    <property type="entry name" value="ECP2 EFFECTOR PROTEIN DOMAIN-CONTAINING PROTEIN-RELATED"/>
    <property type="match status" value="1"/>
</dbReference>
<accession>A0ABR4HE99</accession>
<organism evidence="2 3">
    <name type="scientific">Aspergillus cavernicola</name>
    <dbReference type="NCBI Taxonomy" id="176166"/>
    <lineage>
        <taxon>Eukaryota</taxon>
        <taxon>Fungi</taxon>
        <taxon>Dikarya</taxon>
        <taxon>Ascomycota</taxon>
        <taxon>Pezizomycotina</taxon>
        <taxon>Eurotiomycetes</taxon>
        <taxon>Eurotiomycetidae</taxon>
        <taxon>Eurotiales</taxon>
        <taxon>Aspergillaceae</taxon>
        <taxon>Aspergillus</taxon>
        <taxon>Aspergillus subgen. Nidulantes</taxon>
    </lineage>
</organism>
<proteinExistence type="predicted"/>
<sequence length="93" mass="10510">MEGIMYLEDVDGRPTEGPGPGECSRVSCSWDSAIWWCNDTRETKSLRSFNDIAIGVQAIWSECSFREPGYNMVVSGQAFHKTNWNVIVRKDSC</sequence>
<name>A0ABR4HE99_9EURO</name>